<keyword evidence="3" id="KW-1185">Reference proteome</keyword>
<dbReference type="AlphaFoldDB" id="A0A9Q3EQU0"/>
<evidence type="ECO:0000313" key="2">
    <source>
        <dbReference type="EMBL" id="MBW0523490.1"/>
    </source>
</evidence>
<sequence length="321" mass="35771">MEDARTSTSSQRLASTFDTLIQSPEAEITAIAVFRPESISPGSNRNITVSVQELVHGSKTERVGTSPKSLDRHHELISSSEEVHRARKDRGTSEGLDIHVLQRKRPTDKSLVEKPKHVIRGPKEGKQPSGSSPSHHKQKYTSTSFKKAQASHKHQPQGPAKGKAQVEQALPAELQDSHEREESHGQCVQYGQKSYGIQKQGRGKIEPIFSKEVDLVKLVILLNHPDDNSISFITRQLNELRIQVQSFENSTGHNAALFQEELEKSDKARLELKEDIQSSINNISLKNDLPRQSTPILDRNLLKLNNDLHNAISSYAGVETA</sequence>
<name>A0A9Q3EQU0_9BASI</name>
<feature type="region of interest" description="Disordered" evidence="1">
    <location>
        <begin position="57"/>
        <end position="168"/>
    </location>
</feature>
<evidence type="ECO:0000313" key="3">
    <source>
        <dbReference type="Proteomes" id="UP000765509"/>
    </source>
</evidence>
<feature type="compositionally biased region" description="Basic and acidic residues" evidence="1">
    <location>
        <begin position="69"/>
        <end position="92"/>
    </location>
</feature>
<organism evidence="2 3">
    <name type="scientific">Austropuccinia psidii MF-1</name>
    <dbReference type="NCBI Taxonomy" id="1389203"/>
    <lineage>
        <taxon>Eukaryota</taxon>
        <taxon>Fungi</taxon>
        <taxon>Dikarya</taxon>
        <taxon>Basidiomycota</taxon>
        <taxon>Pucciniomycotina</taxon>
        <taxon>Pucciniomycetes</taxon>
        <taxon>Pucciniales</taxon>
        <taxon>Sphaerophragmiaceae</taxon>
        <taxon>Austropuccinia</taxon>
    </lineage>
</organism>
<dbReference type="EMBL" id="AVOT02030322">
    <property type="protein sequence ID" value="MBW0523490.1"/>
    <property type="molecule type" value="Genomic_DNA"/>
</dbReference>
<reference evidence="2" key="1">
    <citation type="submission" date="2021-03" db="EMBL/GenBank/DDBJ databases">
        <title>Draft genome sequence of rust myrtle Austropuccinia psidii MF-1, a brazilian biotype.</title>
        <authorList>
            <person name="Quecine M.C."/>
            <person name="Pachon D.M.R."/>
            <person name="Bonatelli M.L."/>
            <person name="Correr F.H."/>
            <person name="Franceschini L.M."/>
            <person name="Leite T.F."/>
            <person name="Margarido G.R.A."/>
            <person name="Almeida C.A."/>
            <person name="Ferrarezi J.A."/>
            <person name="Labate C.A."/>
        </authorList>
    </citation>
    <scope>NUCLEOTIDE SEQUENCE</scope>
    <source>
        <strain evidence="2">MF-1</strain>
    </source>
</reference>
<gene>
    <name evidence="2" type="ORF">O181_063205</name>
</gene>
<evidence type="ECO:0000256" key="1">
    <source>
        <dbReference type="SAM" id="MobiDB-lite"/>
    </source>
</evidence>
<proteinExistence type="predicted"/>
<feature type="compositionally biased region" description="Basic and acidic residues" evidence="1">
    <location>
        <begin position="105"/>
        <end position="126"/>
    </location>
</feature>
<accession>A0A9Q3EQU0</accession>
<comment type="caution">
    <text evidence="2">The sequence shown here is derived from an EMBL/GenBank/DDBJ whole genome shotgun (WGS) entry which is preliminary data.</text>
</comment>
<protein>
    <submittedName>
        <fullName evidence="2">Uncharacterized protein</fullName>
    </submittedName>
</protein>
<dbReference type="Proteomes" id="UP000765509">
    <property type="component" value="Unassembled WGS sequence"/>
</dbReference>